<evidence type="ECO:0000256" key="1">
    <source>
        <dbReference type="SAM" id="MobiDB-lite"/>
    </source>
</evidence>
<dbReference type="EMBL" id="OVTA01000037">
    <property type="protein sequence ID" value="SPS00106.1"/>
    <property type="molecule type" value="Genomic_DNA"/>
</dbReference>
<evidence type="ECO:0000313" key="3">
    <source>
        <dbReference type="Proteomes" id="UP000256805"/>
    </source>
</evidence>
<accession>A0A375J916</accession>
<protein>
    <submittedName>
        <fullName evidence="2">Uncharacterized protein</fullName>
    </submittedName>
</protein>
<sequence>MQVSFQRRGAAPALARAMAAGAVQKLRAALAERVGNTGHWGNRGVPMPPHWRRRRDSA</sequence>
<evidence type="ECO:0000313" key="2">
    <source>
        <dbReference type="EMBL" id="SPS00106.1"/>
    </source>
</evidence>
<name>A0A375J916_9BURK</name>
<feature type="region of interest" description="Disordered" evidence="1">
    <location>
        <begin position="36"/>
        <end position="58"/>
    </location>
</feature>
<gene>
    <name evidence="2" type="ORF">CBM2634_B140118</name>
</gene>
<organism evidence="2 3">
    <name type="scientific">Cupriavidus taiwanensis</name>
    <dbReference type="NCBI Taxonomy" id="164546"/>
    <lineage>
        <taxon>Bacteria</taxon>
        <taxon>Pseudomonadati</taxon>
        <taxon>Pseudomonadota</taxon>
        <taxon>Betaproteobacteria</taxon>
        <taxon>Burkholderiales</taxon>
        <taxon>Burkholderiaceae</taxon>
        <taxon>Cupriavidus</taxon>
    </lineage>
</organism>
<reference evidence="2 3" key="1">
    <citation type="submission" date="2018-01" db="EMBL/GenBank/DDBJ databases">
        <authorList>
            <person name="Gaut B.S."/>
            <person name="Morton B.R."/>
            <person name="Clegg M.T."/>
            <person name="Duvall M.R."/>
        </authorList>
    </citation>
    <scope>NUCLEOTIDE SEQUENCE [LARGE SCALE GENOMIC DNA]</scope>
    <source>
        <strain evidence="2">Cupriavidus taiwanensis cmp 52</strain>
    </source>
</reference>
<proteinExistence type="predicted"/>
<dbReference type="AlphaFoldDB" id="A0A375J916"/>
<dbReference type="Proteomes" id="UP000256805">
    <property type="component" value="Unassembled WGS sequence"/>
</dbReference>